<protein>
    <submittedName>
        <fullName evidence="1">Uncharacterized protein</fullName>
    </submittedName>
</protein>
<name>A0ABD1CDU2_CULPP</name>
<comment type="caution">
    <text evidence="1">The sequence shown here is derived from an EMBL/GenBank/DDBJ whole genome shotgun (WGS) entry which is preliminary data.</text>
</comment>
<dbReference type="EMBL" id="JBEHCU010013280">
    <property type="protein sequence ID" value="KAL1374523.1"/>
    <property type="molecule type" value="Genomic_DNA"/>
</dbReference>
<organism evidence="1 2">
    <name type="scientific">Culex pipiens pipiens</name>
    <name type="common">Northern house mosquito</name>
    <dbReference type="NCBI Taxonomy" id="38569"/>
    <lineage>
        <taxon>Eukaryota</taxon>
        <taxon>Metazoa</taxon>
        <taxon>Ecdysozoa</taxon>
        <taxon>Arthropoda</taxon>
        <taxon>Hexapoda</taxon>
        <taxon>Insecta</taxon>
        <taxon>Pterygota</taxon>
        <taxon>Neoptera</taxon>
        <taxon>Endopterygota</taxon>
        <taxon>Diptera</taxon>
        <taxon>Nematocera</taxon>
        <taxon>Culicoidea</taxon>
        <taxon>Culicidae</taxon>
        <taxon>Culicinae</taxon>
        <taxon>Culicini</taxon>
        <taxon>Culex</taxon>
        <taxon>Culex</taxon>
    </lineage>
</organism>
<gene>
    <name evidence="1" type="ORF">pipiens_018039</name>
</gene>
<accession>A0ABD1CDU2</accession>
<sequence length="62" mass="6732">MLNDLLRRSGLQLMGNTLCKEPGANSSLRPGRVLDNFGSLMCPNGLGKSKTGINKTYLSRHV</sequence>
<evidence type="ECO:0000313" key="2">
    <source>
        <dbReference type="Proteomes" id="UP001562425"/>
    </source>
</evidence>
<reference evidence="1 2" key="1">
    <citation type="submission" date="2024-05" db="EMBL/GenBank/DDBJ databases">
        <title>Culex pipiens pipiens assembly and annotation.</title>
        <authorList>
            <person name="Alout H."/>
            <person name="Durand T."/>
        </authorList>
    </citation>
    <scope>NUCLEOTIDE SEQUENCE [LARGE SCALE GENOMIC DNA]</scope>
    <source>
        <strain evidence="1">HA-2024</strain>
        <tissue evidence="1">Whole body</tissue>
    </source>
</reference>
<dbReference type="AlphaFoldDB" id="A0ABD1CDU2"/>
<dbReference type="Proteomes" id="UP001562425">
    <property type="component" value="Unassembled WGS sequence"/>
</dbReference>
<keyword evidence="2" id="KW-1185">Reference proteome</keyword>
<proteinExistence type="predicted"/>
<feature type="non-terminal residue" evidence="1">
    <location>
        <position position="62"/>
    </location>
</feature>
<evidence type="ECO:0000313" key="1">
    <source>
        <dbReference type="EMBL" id="KAL1374523.1"/>
    </source>
</evidence>